<dbReference type="Proteomes" id="UP000245216">
    <property type="component" value="Unassembled WGS sequence"/>
</dbReference>
<evidence type="ECO:0000313" key="2">
    <source>
        <dbReference type="Proteomes" id="UP000245216"/>
    </source>
</evidence>
<dbReference type="EMBL" id="QEXO01000004">
    <property type="protein sequence ID" value="PWE13037.1"/>
    <property type="molecule type" value="Genomic_DNA"/>
</dbReference>
<reference evidence="1 2" key="2">
    <citation type="submission" date="2018-05" db="EMBL/GenBank/DDBJ databases">
        <authorList>
            <person name="Lanie J.A."/>
            <person name="Ng W.-L."/>
            <person name="Kazmierczak K.M."/>
            <person name="Andrzejewski T.M."/>
            <person name="Davidsen T.M."/>
            <person name="Wayne K.J."/>
            <person name="Tettelin H."/>
            <person name="Glass J.I."/>
            <person name="Rusch D."/>
            <person name="Podicherti R."/>
            <person name="Tsui H.-C.T."/>
            <person name="Winkler M.E."/>
        </authorList>
    </citation>
    <scope>NUCLEOTIDE SEQUENCE [LARGE SCALE GENOMIC DNA]</scope>
    <source>
        <strain evidence="1 2">YBY</strain>
    </source>
</reference>
<comment type="caution">
    <text evidence="1">The sequence shown here is derived from an EMBL/GenBank/DDBJ whole genome shotgun (WGS) entry which is preliminary data.</text>
</comment>
<accession>A0A2U2BGD8</accession>
<dbReference type="RefSeq" id="WP_109089412.1">
    <property type="nucleotide sequence ID" value="NZ_QEXO01000004.1"/>
</dbReference>
<protein>
    <submittedName>
        <fullName evidence="1">Uncharacterized protein</fullName>
    </submittedName>
</protein>
<sequence>MATPDKVSFSGQHRSLEDVALYYLDARAAFIDFFAGSSPELQLRYAGAKLDVVRDIALKELDLTSCLSVLTTVEAAVRIDYLSRVYARKKDQLSLAMREIYKGRENAAKLEDDLLRAWRDSGVVGRNLIGELIGAFKYRHWLAHGRYWSPKFGRIYDYVTVYGLAEEFLEAMEQY</sequence>
<evidence type="ECO:0000313" key="1">
    <source>
        <dbReference type="EMBL" id="PWE13037.1"/>
    </source>
</evidence>
<dbReference type="AlphaFoldDB" id="A0A2U2BGD8"/>
<gene>
    <name evidence="1" type="ORF">DF183_14475</name>
</gene>
<name>A0A2U2BGD8_ALCFA</name>
<reference evidence="1 2" key="1">
    <citation type="submission" date="2018-05" db="EMBL/GenBank/DDBJ databases">
        <title>Genome Sequence of an Efficient Indole-Degrading Bacterium, Alcaligenes sp.YBY.</title>
        <authorList>
            <person name="Yang B."/>
        </authorList>
    </citation>
    <scope>NUCLEOTIDE SEQUENCE [LARGE SCALE GENOMIC DNA]</scope>
    <source>
        <strain evidence="1 2">YBY</strain>
    </source>
</reference>
<proteinExistence type="predicted"/>
<organism evidence="1 2">
    <name type="scientific">Alcaligenes faecalis</name>
    <dbReference type="NCBI Taxonomy" id="511"/>
    <lineage>
        <taxon>Bacteria</taxon>
        <taxon>Pseudomonadati</taxon>
        <taxon>Pseudomonadota</taxon>
        <taxon>Betaproteobacteria</taxon>
        <taxon>Burkholderiales</taxon>
        <taxon>Alcaligenaceae</taxon>
        <taxon>Alcaligenes</taxon>
    </lineage>
</organism>